<dbReference type="PRINTS" id="PR01301">
    <property type="entry name" value="RGSPROTEIN"/>
</dbReference>
<dbReference type="InterPro" id="IPR044926">
    <property type="entry name" value="RGS_subdomain_2"/>
</dbReference>
<dbReference type="SUPFAM" id="SSF48097">
    <property type="entry name" value="Regulator of G-protein signaling, RGS"/>
    <property type="match status" value="1"/>
</dbReference>
<comment type="caution">
    <text evidence="3">The sequence shown here is derived from an EMBL/GenBank/DDBJ whole genome shotgun (WGS) entry which is preliminary data.</text>
</comment>
<reference evidence="3" key="1">
    <citation type="submission" date="2021-05" db="EMBL/GenBank/DDBJ databases">
        <title>A free-living protist that lacks canonical eukaryotic 1 DNA replication and segregation systems.</title>
        <authorList>
            <person name="Salas-Leiva D.E."/>
            <person name="Tromer E.C."/>
            <person name="Curtis B.A."/>
            <person name="Jerlstrom-Hultqvist J."/>
            <person name="Kolisko M."/>
            <person name="Yi Z."/>
            <person name="Salas-Leiva J.S."/>
            <person name="Gallot-Lavallee L."/>
            <person name="Kops G.J.P.L."/>
            <person name="Archibald J.M."/>
            <person name="Simpson A.G.B."/>
            <person name="Roger A.J."/>
        </authorList>
    </citation>
    <scope>NUCLEOTIDE SEQUENCE</scope>
    <source>
        <strain evidence="3">BICM</strain>
    </source>
</reference>
<proteinExistence type="predicted"/>
<sequence>MSVATIAMTVYLMMLNILFTSAYTIGFLTSTVIAGIVLVSTPLSVRGVCTVTLYMSMYGLVCRAFVFDVLVDSFFRLIYSSSEIFQKEHPIGIFKTSVGELFSQMIGYVAYTATMCYAVYSYVLKPLVSLSAQRLVVAIIFIVASVVYVPIMLIHFIFCTCYFFGLLPLTASQFVVAKNIIYLSTFVPTTSVYLVVAALSFSMLMFHRVRTRARLSPPVFTVLLVLIGNRLFHLLENICRYIMPDTIYYVFYNFVVVPFSIVYIILLYTIIPVMFIIVPGRVKRCVPQAVASSPRCRRYLRSFMKRQYCEENFDFLTVTAKFRAQASNMPSSQDRKLLAKSISAQEIYDAFISDFGDFQVNLRQDTCLTILHRIKSDDISADLFEQAEKDVWAIINGDVYPRFLSSDEYGHMELMLRHGGAIKAVSVIGAGFILARQGIKERLIKYGVIKDHGSVDESWVHPFMRPDAFKFDRDAHKNVEMMENPLAQAYPAVGGGMPGPLSSI</sequence>
<feature type="transmembrane region" description="Helical" evidence="1">
    <location>
        <begin position="247"/>
        <end position="278"/>
    </location>
</feature>
<name>A0A8J6BU39_9EUKA</name>
<keyword evidence="1" id="KW-0472">Membrane</keyword>
<gene>
    <name evidence="3" type="ORF">J8273_8633</name>
</gene>
<dbReference type="PANTHER" id="PTHR10845:SF192">
    <property type="entry name" value="DOUBLE HIT, ISOFORM B"/>
    <property type="match status" value="1"/>
</dbReference>
<dbReference type="CDD" id="cd07440">
    <property type="entry name" value="RGS"/>
    <property type="match status" value="1"/>
</dbReference>
<evidence type="ECO:0000259" key="2">
    <source>
        <dbReference type="PROSITE" id="PS50132"/>
    </source>
</evidence>
<dbReference type="EMBL" id="JAHDYR010000067">
    <property type="protein sequence ID" value="KAG9389946.1"/>
    <property type="molecule type" value="Genomic_DNA"/>
</dbReference>
<feature type="transmembrane region" description="Helical" evidence="1">
    <location>
        <begin position="180"/>
        <end position="206"/>
    </location>
</feature>
<dbReference type="OrthoDB" id="10266999at2759"/>
<dbReference type="AlphaFoldDB" id="A0A8J6BU39"/>
<protein>
    <submittedName>
        <fullName evidence="3">Regulator of G-protein signaling</fullName>
    </submittedName>
</protein>
<accession>A0A8J6BU39</accession>
<feature type="transmembrane region" description="Helical" evidence="1">
    <location>
        <begin position="135"/>
        <end position="168"/>
    </location>
</feature>
<keyword evidence="4" id="KW-1185">Reference proteome</keyword>
<evidence type="ECO:0000313" key="3">
    <source>
        <dbReference type="EMBL" id="KAG9389946.1"/>
    </source>
</evidence>
<feature type="transmembrane region" description="Helical" evidence="1">
    <location>
        <begin position="105"/>
        <end position="123"/>
    </location>
</feature>
<organism evidence="3 4">
    <name type="scientific">Carpediemonas membranifera</name>
    <dbReference type="NCBI Taxonomy" id="201153"/>
    <lineage>
        <taxon>Eukaryota</taxon>
        <taxon>Metamonada</taxon>
        <taxon>Carpediemonas-like organisms</taxon>
        <taxon>Carpediemonas</taxon>
    </lineage>
</organism>
<keyword evidence="1" id="KW-1133">Transmembrane helix</keyword>
<evidence type="ECO:0000256" key="1">
    <source>
        <dbReference type="SAM" id="Phobius"/>
    </source>
</evidence>
<dbReference type="PROSITE" id="PS50132">
    <property type="entry name" value="RGS"/>
    <property type="match status" value="1"/>
</dbReference>
<dbReference type="InterPro" id="IPR036305">
    <property type="entry name" value="RGS_sf"/>
</dbReference>
<feature type="transmembrane region" description="Helical" evidence="1">
    <location>
        <begin position="51"/>
        <end position="71"/>
    </location>
</feature>
<dbReference type="Pfam" id="PF00615">
    <property type="entry name" value="RGS"/>
    <property type="match status" value="1"/>
</dbReference>
<evidence type="ECO:0000313" key="4">
    <source>
        <dbReference type="Proteomes" id="UP000717585"/>
    </source>
</evidence>
<keyword evidence="1" id="KW-0812">Transmembrane</keyword>
<dbReference type="Proteomes" id="UP000717585">
    <property type="component" value="Unassembled WGS sequence"/>
</dbReference>
<feature type="transmembrane region" description="Helical" evidence="1">
    <location>
        <begin position="6"/>
        <end position="39"/>
    </location>
</feature>
<dbReference type="InterPro" id="IPR016137">
    <property type="entry name" value="RGS"/>
</dbReference>
<dbReference type="PANTHER" id="PTHR10845">
    <property type="entry name" value="REGULATOR OF G PROTEIN SIGNALING"/>
    <property type="match status" value="1"/>
</dbReference>
<dbReference type="SMART" id="SM00315">
    <property type="entry name" value="RGS"/>
    <property type="match status" value="1"/>
</dbReference>
<feature type="domain" description="RGS" evidence="2">
    <location>
        <begin position="297"/>
        <end position="409"/>
    </location>
</feature>
<dbReference type="Gene3D" id="1.10.167.10">
    <property type="entry name" value="Regulator of G-protein Signalling 4, domain 2"/>
    <property type="match status" value="1"/>
</dbReference>